<dbReference type="EMBL" id="FOHK01000008">
    <property type="protein sequence ID" value="SET52025.1"/>
    <property type="molecule type" value="Genomic_DNA"/>
</dbReference>
<evidence type="ECO:0000259" key="1">
    <source>
        <dbReference type="Pfam" id="PF15919"/>
    </source>
</evidence>
<dbReference type="OrthoDB" id="9807959at2"/>
<evidence type="ECO:0000313" key="2">
    <source>
        <dbReference type="EMBL" id="SET52025.1"/>
    </source>
</evidence>
<evidence type="ECO:0000313" key="3">
    <source>
        <dbReference type="Proteomes" id="UP000199308"/>
    </source>
</evidence>
<protein>
    <submittedName>
        <fullName evidence="2">Predicted nuclease of the RNAse H fold, HicB family</fullName>
    </submittedName>
</protein>
<dbReference type="Gene3D" id="3.30.160.250">
    <property type="match status" value="1"/>
</dbReference>
<dbReference type="CDD" id="cd22231">
    <property type="entry name" value="RHH_NikR_HicB-like"/>
    <property type="match status" value="1"/>
</dbReference>
<keyword evidence="3" id="KW-1185">Reference proteome</keyword>
<feature type="domain" description="HicB-like antitoxin of toxin-antitoxin system" evidence="1">
    <location>
        <begin position="3"/>
        <end position="125"/>
    </location>
</feature>
<dbReference type="STRING" id="349064.SAMN05660429_02035"/>
<name>A0A1I0F1Z7_THASX</name>
<reference evidence="2 3" key="1">
    <citation type="submission" date="2016-10" db="EMBL/GenBank/DDBJ databases">
        <authorList>
            <person name="de Groot N.N."/>
        </authorList>
    </citation>
    <scope>NUCLEOTIDE SEQUENCE [LARGE SCALE GENOMIC DNA]</scope>
    <source>
        <strain evidence="2 3">DSM 19706</strain>
    </source>
</reference>
<dbReference type="InterPro" id="IPR031807">
    <property type="entry name" value="HicB-like"/>
</dbReference>
<dbReference type="AlphaFoldDB" id="A0A1I0F1Z7"/>
<organism evidence="2 3">
    <name type="scientific">Thalassotalea agarivorans</name>
    <name type="common">Thalassomonas agarivorans</name>
    <dbReference type="NCBI Taxonomy" id="349064"/>
    <lineage>
        <taxon>Bacteria</taxon>
        <taxon>Pseudomonadati</taxon>
        <taxon>Pseudomonadota</taxon>
        <taxon>Gammaproteobacteria</taxon>
        <taxon>Alteromonadales</taxon>
        <taxon>Colwelliaceae</taxon>
        <taxon>Thalassotalea</taxon>
    </lineage>
</organism>
<gene>
    <name evidence="2" type="ORF">SAMN05660429_02035</name>
</gene>
<proteinExistence type="predicted"/>
<dbReference type="SUPFAM" id="SSF143100">
    <property type="entry name" value="TTHA1013/TTHA0281-like"/>
    <property type="match status" value="1"/>
</dbReference>
<dbReference type="Pfam" id="PF15919">
    <property type="entry name" value="HicB_lk_antitox"/>
    <property type="match status" value="1"/>
</dbReference>
<dbReference type="RefSeq" id="WP_093329767.1">
    <property type="nucleotide sequence ID" value="NZ_AP027363.1"/>
</dbReference>
<dbReference type="Proteomes" id="UP000199308">
    <property type="component" value="Unassembled WGS sequence"/>
</dbReference>
<sequence>MKYPVMIKTVSDGYECSAPDIVGCMVLASGIESGLDKLEIAVEEHLQILAEYGESIPRASNIDTQRVNHPSPAIVWAVIDIDITPFLGKSHKINVTLPELLIKKIDDCVSRNSNYTTRSGFIAQACINELTKKTYD</sequence>
<accession>A0A1I0F1Z7</accession>
<dbReference type="InterPro" id="IPR035069">
    <property type="entry name" value="TTHA1013/TTHA0281-like"/>
</dbReference>